<proteinExistence type="predicted"/>
<dbReference type="Proteomes" id="UP000727407">
    <property type="component" value="Unassembled WGS sequence"/>
</dbReference>
<protein>
    <submittedName>
        <fullName evidence="1">Protein zer-1</fullName>
    </submittedName>
</protein>
<keyword evidence="2" id="KW-1185">Reference proteome</keyword>
<dbReference type="EMBL" id="QNUK01000359">
    <property type="protein sequence ID" value="KAF5894730.1"/>
    <property type="molecule type" value="Genomic_DNA"/>
</dbReference>
<evidence type="ECO:0000313" key="1">
    <source>
        <dbReference type="EMBL" id="KAF5894730.1"/>
    </source>
</evidence>
<comment type="caution">
    <text evidence="1">The sequence shown here is derived from an EMBL/GenBank/DDBJ whole genome shotgun (WGS) entry which is preliminary data.</text>
</comment>
<evidence type="ECO:0000313" key="2">
    <source>
        <dbReference type="Proteomes" id="UP000727407"/>
    </source>
</evidence>
<name>A0A8J4TFZ4_CLAMG</name>
<feature type="non-terminal residue" evidence="1">
    <location>
        <position position="1"/>
    </location>
</feature>
<sequence>NKYCPLLVKEGRIAFLERLLKLESSHQDTKTMARQVMEQCENFKEDLMDTSSGVFRLILLYLYRTLGGESAASYIKLLEESLSLRLHQQPSCSLYE</sequence>
<reference evidence="1" key="1">
    <citation type="submission" date="2020-07" db="EMBL/GenBank/DDBJ databases">
        <title>Clarias magur genome sequencing, assembly and annotation.</title>
        <authorList>
            <person name="Kushwaha B."/>
            <person name="Kumar R."/>
            <person name="Das P."/>
            <person name="Joshi C.G."/>
            <person name="Kumar D."/>
            <person name="Nagpure N.S."/>
            <person name="Pandey M."/>
            <person name="Agarwal S."/>
            <person name="Srivastava S."/>
            <person name="Singh M."/>
            <person name="Sahoo L."/>
            <person name="Jayasankar P."/>
            <person name="Meher P.K."/>
            <person name="Koringa P.G."/>
            <person name="Iquebal M.A."/>
            <person name="Das S.P."/>
            <person name="Bit A."/>
            <person name="Patnaik S."/>
            <person name="Patel N."/>
            <person name="Shah T.M."/>
            <person name="Hinsu A."/>
            <person name="Jena J.K."/>
        </authorList>
    </citation>
    <scope>NUCLEOTIDE SEQUENCE</scope>
    <source>
        <strain evidence="1">CIFAMagur01</strain>
        <tissue evidence="1">Testis</tissue>
    </source>
</reference>
<accession>A0A8J4TFZ4</accession>
<gene>
    <name evidence="1" type="primary">zer1</name>
    <name evidence="1" type="ORF">DAT39_015575</name>
</gene>
<dbReference type="AlphaFoldDB" id="A0A8J4TFZ4"/>
<dbReference type="OrthoDB" id="5783533at2759"/>
<organism evidence="1 2">
    <name type="scientific">Clarias magur</name>
    <name type="common">Asian catfish</name>
    <name type="synonym">Macropteronotus magur</name>
    <dbReference type="NCBI Taxonomy" id="1594786"/>
    <lineage>
        <taxon>Eukaryota</taxon>
        <taxon>Metazoa</taxon>
        <taxon>Chordata</taxon>
        <taxon>Craniata</taxon>
        <taxon>Vertebrata</taxon>
        <taxon>Euteleostomi</taxon>
        <taxon>Actinopterygii</taxon>
        <taxon>Neopterygii</taxon>
        <taxon>Teleostei</taxon>
        <taxon>Ostariophysi</taxon>
        <taxon>Siluriformes</taxon>
        <taxon>Clariidae</taxon>
        <taxon>Clarias</taxon>
    </lineage>
</organism>
<feature type="non-terminal residue" evidence="1">
    <location>
        <position position="96"/>
    </location>
</feature>